<keyword evidence="2" id="KW-1185">Reference proteome</keyword>
<dbReference type="EMBL" id="CP001681">
    <property type="protein sequence ID" value="ACU05710.1"/>
    <property type="molecule type" value="Genomic_DNA"/>
</dbReference>
<dbReference type="eggNOG" id="COG1595">
    <property type="taxonomic scope" value="Bacteria"/>
</dbReference>
<gene>
    <name evidence="1" type="ordered locus">Phep_3519</name>
</gene>
<dbReference type="HOGENOM" id="CLU_1693806_0_0_10"/>
<organism evidence="1 2">
    <name type="scientific">Pedobacter heparinus (strain ATCC 13125 / DSM 2366 / CIP 104194 / JCM 7457 / NBRC 12017 / NCIMB 9290 / NRRL B-14731 / HIM 762-3)</name>
    <dbReference type="NCBI Taxonomy" id="485917"/>
    <lineage>
        <taxon>Bacteria</taxon>
        <taxon>Pseudomonadati</taxon>
        <taxon>Bacteroidota</taxon>
        <taxon>Sphingobacteriia</taxon>
        <taxon>Sphingobacteriales</taxon>
        <taxon>Sphingobacteriaceae</taxon>
        <taxon>Pedobacter</taxon>
    </lineage>
</organism>
<proteinExistence type="predicted"/>
<dbReference type="AlphaFoldDB" id="C6XTD2"/>
<dbReference type="Proteomes" id="UP000000852">
    <property type="component" value="Chromosome"/>
</dbReference>
<dbReference type="STRING" id="485917.Phep_3519"/>
<evidence type="ECO:0000313" key="1">
    <source>
        <dbReference type="EMBL" id="ACU05710.1"/>
    </source>
</evidence>
<sequence length="155" mass="18109">MLQINQNLSVKNGDERLKQVYDQYGGMLLGYINQVIDNEKIAEEFLVNIFTDIARNYNVWNWDEYNIWSQLLNFARSKLIGFSEMAMAIGLDPQKNSASNKCFTKLSPEQRHVLKEVYYKGRLIQTLAKNENKPEDLIRKTLKEAFDQIRNTCGH</sequence>
<dbReference type="InterPro" id="IPR013324">
    <property type="entry name" value="RNA_pol_sigma_r3/r4-like"/>
</dbReference>
<dbReference type="OrthoDB" id="796306at2"/>
<accession>C6XTD2</accession>
<protein>
    <submittedName>
        <fullName evidence="1">Uncharacterized protein</fullName>
    </submittedName>
</protein>
<reference evidence="1 2" key="1">
    <citation type="journal article" date="2009" name="Stand. Genomic Sci.">
        <title>Complete genome sequence of Pedobacter heparinus type strain (HIM 762-3).</title>
        <authorList>
            <person name="Han C."/>
            <person name="Spring S."/>
            <person name="Lapidus A."/>
            <person name="Del Rio T.G."/>
            <person name="Tice H."/>
            <person name="Copeland A."/>
            <person name="Cheng J.F."/>
            <person name="Lucas S."/>
            <person name="Chen F."/>
            <person name="Nolan M."/>
            <person name="Bruce D."/>
            <person name="Goodwin L."/>
            <person name="Pitluck S."/>
            <person name="Ivanova N."/>
            <person name="Mavromatis K."/>
            <person name="Mikhailova N."/>
            <person name="Pati A."/>
            <person name="Chen A."/>
            <person name="Palaniappan K."/>
            <person name="Land M."/>
            <person name="Hauser L."/>
            <person name="Chang Y.J."/>
            <person name="Jeffries C.C."/>
            <person name="Saunders E."/>
            <person name="Chertkov O."/>
            <person name="Brettin T."/>
            <person name="Goker M."/>
            <person name="Rohde M."/>
            <person name="Bristow J."/>
            <person name="Eisen J.A."/>
            <person name="Markowitz V."/>
            <person name="Hugenholtz P."/>
            <person name="Kyrpides N.C."/>
            <person name="Klenk H.P."/>
            <person name="Detter J.C."/>
        </authorList>
    </citation>
    <scope>NUCLEOTIDE SEQUENCE [LARGE SCALE GENOMIC DNA]</scope>
    <source>
        <strain evidence="2">ATCC 13125 / DSM 2366 / CIP 104194 / JCM 7457 / NBRC 12017 / NCIMB 9290 / NRRL B-14731 / HIM 762-3</strain>
    </source>
</reference>
<evidence type="ECO:0000313" key="2">
    <source>
        <dbReference type="Proteomes" id="UP000000852"/>
    </source>
</evidence>
<dbReference type="RefSeq" id="WP_015809319.1">
    <property type="nucleotide sequence ID" value="NC_013061.1"/>
</dbReference>
<name>C6XTD2_PEDHD</name>
<dbReference type="SUPFAM" id="SSF88659">
    <property type="entry name" value="Sigma3 and sigma4 domains of RNA polymerase sigma factors"/>
    <property type="match status" value="1"/>
</dbReference>
<dbReference type="KEGG" id="phe:Phep_3519"/>